<feature type="transmembrane region" description="Helical" evidence="2">
    <location>
        <begin position="69"/>
        <end position="87"/>
    </location>
</feature>
<evidence type="ECO:0000313" key="3">
    <source>
        <dbReference type="EMBL" id="EEQ28562.1"/>
    </source>
</evidence>
<organism evidence="3 4">
    <name type="scientific">Arthroderma otae (strain ATCC MYA-4605 / CBS 113480)</name>
    <name type="common">Microsporum canis</name>
    <dbReference type="NCBI Taxonomy" id="554155"/>
    <lineage>
        <taxon>Eukaryota</taxon>
        <taxon>Fungi</taxon>
        <taxon>Dikarya</taxon>
        <taxon>Ascomycota</taxon>
        <taxon>Pezizomycotina</taxon>
        <taxon>Eurotiomycetes</taxon>
        <taxon>Eurotiomycetidae</taxon>
        <taxon>Onygenales</taxon>
        <taxon>Arthrodermataceae</taxon>
        <taxon>Microsporum</taxon>
    </lineage>
</organism>
<dbReference type="EMBL" id="DS995710">
    <property type="protein sequence ID" value="EEQ28562.1"/>
    <property type="molecule type" value="Genomic_DNA"/>
</dbReference>
<feature type="compositionally biased region" description="Polar residues" evidence="1">
    <location>
        <begin position="131"/>
        <end position="140"/>
    </location>
</feature>
<name>C5G199_ARTOC</name>
<accession>C5G199</accession>
<dbReference type="HOGENOM" id="CLU_1834707_0_0_1"/>
<keyword evidence="2" id="KW-1133">Transmembrane helix</keyword>
<sequence length="140" mass="15753">MSRGTSDRAQRAEEDTVRLSVHRPSSSFFCFPVEVEVEVFEVFFFDVVKKKAENPFGKLAEKKVTNVDFFFFFFYSTLFMIAVIVCVDEWMSGCTVSEALKPQAIPTSYGQLDSGARPTKTQADTSRHKQTQAGPGRSQS</sequence>
<protein>
    <submittedName>
        <fullName evidence="3">Uncharacterized protein</fullName>
    </submittedName>
</protein>
<evidence type="ECO:0000256" key="1">
    <source>
        <dbReference type="SAM" id="MobiDB-lite"/>
    </source>
</evidence>
<keyword evidence="4" id="KW-1185">Reference proteome</keyword>
<dbReference type="RefSeq" id="XP_002842581.1">
    <property type="nucleotide sequence ID" value="XM_002842535.1"/>
</dbReference>
<feature type="region of interest" description="Disordered" evidence="1">
    <location>
        <begin position="107"/>
        <end position="140"/>
    </location>
</feature>
<reference evidence="4" key="1">
    <citation type="journal article" date="2012" name="MBio">
        <title>Comparative genome analysis of Trichophyton rubrum and related dermatophytes reveals candidate genes involved in infection.</title>
        <authorList>
            <person name="Martinez D.A."/>
            <person name="Oliver B.G."/>
            <person name="Graeser Y."/>
            <person name="Goldberg J.M."/>
            <person name="Li W."/>
            <person name="Martinez-Rossi N.M."/>
            <person name="Monod M."/>
            <person name="Shelest E."/>
            <person name="Barton R.C."/>
            <person name="Birch E."/>
            <person name="Brakhage A.A."/>
            <person name="Chen Z."/>
            <person name="Gurr S.J."/>
            <person name="Heiman D."/>
            <person name="Heitman J."/>
            <person name="Kosti I."/>
            <person name="Rossi A."/>
            <person name="Saif S."/>
            <person name="Samalova M."/>
            <person name="Saunders C.W."/>
            <person name="Shea T."/>
            <person name="Summerbell R.C."/>
            <person name="Xu J."/>
            <person name="Young S."/>
            <person name="Zeng Q."/>
            <person name="Birren B.W."/>
            <person name="Cuomo C.A."/>
            <person name="White T.C."/>
        </authorList>
    </citation>
    <scope>NUCLEOTIDE SEQUENCE [LARGE SCALE GENOMIC DNA]</scope>
    <source>
        <strain evidence="4">ATCC MYA-4605 / CBS 113480</strain>
    </source>
</reference>
<evidence type="ECO:0000256" key="2">
    <source>
        <dbReference type="SAM" id="Phobius"/>
    </source>
</evidence>
<keyword evidence="2" id="KW-0472">Membrane</keyword>
<gene>
    <name evidence="3" type="ORF">MCYG_08721</name>
</gene>
<evidence type="ECO:0000313" key="4">
    <source>
        <dbReference type="Proteomes" id="UP000002035"/>
    </source>
</evidence>
<dbReference type="AlphaFoldDB" id="C5G199"/>
<dbReference type="VEuPathDB" id="FungiDB:MCYG_08721"/>
<dbReference type="GeneID" id="9226572"/>
<dbReference type="Proteomes" id="UP000002035">
    <property type="component" value="Unassembled WGS sequence"/>
</dbReference>
<keyword evidence="2" id="KW-0812">Transmembrane</keyword>
<proteinExistence type="predicted"/>